<dbReference type="AlphaFoldDB" id="A0A0P7C6M4"/>
<protein>
    <recommendedName>
        <fullName evidence="2">Secretion system C-terminal sorting domain-containing protein</fullName>
    </recommendedName>
</protein>
<proteinExistence type="predicted"/>
<dbReference type="Proteomes" id="UP000050454">
    <property type="component" value="Unassembled WGS sequence"/>
</dbReference>
<dbReference type="InterPro" id="IPR011044">
    <property type="entry name" value="Quino_amine_DH_bsu"/>
</dbReference>
<feature type="chain" id="PRO_5006136664" description="Secretion system C-terminal sorting domain-containing protein" evidence="1">
    <location>
        <begin position="19"/>
        <end position="717"/>
    </location>
</feature>
<dbReference type="OrthoDB" id="9803616at2"/>
<dbReference type="EMBL" id="LGTQ01000009">
    <property type="protein sequence ID" value="KPM47983.1"/>
    <property type="molecule type" value="Genomic_DNA"/>
</dbReference>
<keyword evidence="1" id="KW-0732">Signal</keyword>
<comment type="caution">
    <text evidence="3">The sequence shown here is derived from an EMBL/GenBank/DDBJ whole genome shotgun (WGS) entry which is preliminary data.</text>
</comment>
<feature type="domain" description="Secretion system C-terminal sorting" evidence="2">
    <location>
        <begin position="641"/>
        <end position="716"/>
    </location>
</feature>
<evidence type="ECO:0000313" key="4">
    <source>
        <dbReference type="Proteomes" id="UP000050454"/>
    </source>
</evidence>
<gene>
    <name evidence="3" type="ORF">AFM12_12250</name>
</gene>
<organism evidence="3 4">
    <name type="scientific">Jiulongibacter sediminis</name>
    <dbReference type="NCBI Taxonomy" id="1605367"/>
    <lineage>
        <taxon>Bacteria</taxon>
        <taxon>Pseudomonadati</taxon>
        <taxon>Bacteroidota</taxon>
        <taxon>Cytophagia</taxon>
        <taxon>Cytophagales</taxon>
        <taxon>Leadbetterellaceae</taxon>
        <taxon>Jiulongibacter</taxon>
    </lineage>
</organism>
<sequence>MKRQLFALLLFIPVLVNAQNAQMDPPAIISMEMLGQSHGFRWGPYFTYPDRIQTIKNNSCLEFNITISPPGYFFLEGRLHENDTTLTIRKGFELNSYHAKPSENPTIQSDRIIMLNNFSFLKSDSVFIFDYSLNQISSFAIDVQNLKGKRIDGNSLVTYRNKEEGFSIDYYDLNSGTLDSSSTVSDSLLSVKNIGNRSMLITKNGYSVHRFDSTTNTYSLLTHSVELPANLWQHGKDNSFNSWEPQKIIFYSARTGESKAASIVSELLLADEQTNGFVALYQNQIIYYANDLQEVGRFNLPENLQNADKIFLKDSRLIIQKSNSFGLFDLNGKLILEKEFESPFENIKLSNSGDFIYLSVDKTLLKISQQGQLIWQKGFPGGYIKDFLINDDESLFVYHIDFKFSEAVLFRLENDEGRCRLKPQPNPISLTPTECMPAHGVLDQFFAMFNGIKVYAPVYNPINASYSPIYINSDFTYNWYKDGVLEQSALIYDAEPDHYYQLEIVQGNCKVRTEEVYFEYPDNENAENPVINILNDPKFVGDEMIFNGSCTNNVPYFTIDSTEEFSGAQDFSRIIDRENTLISLQCVSQSVDRYKHHPRNELRGGFNEPLFCGSEIVTKNIIVVDTSEVILSSEKDFELSIYPNPATQFIQIRSLQNEKLKDLDIYNLNGIRVSHYPENAISADQTFRLDQNLFTPGTYVLRMNFGTTLVTKKLIVL</sequence>
<evidence type="ECO:0000313" key="3">
    <source>
        <dbReference type="EMBL" id="KPM47983.1"/>
    </source>
</evidence>
<dbReference type="Pfam" id="PF18962">
    <property type="entry name" value="Por_Secre_tail"/>
    <property type="match status" value="1"/>
</dbReference>
<dbReference type="InterPro" id="IPR026444">
    <property type="entry name" value="Secre_tail"/>
</dbReference>
<feature type="signal peptide" evidence="1">
    <location>
        <begin position="1"/>
        <end position="18"/>
    </location>
</feature>
<evidence type="ECO:0000259" key="2">
    <source>
        <dbReference type="Pfam" id="PF18962"/>
    </source>
</evidence>
<dbReference type="SUPFAM" id="SSF50969">
    <property type="entry name" value="YVTN repeat-like/Quinoprotein amine dehydrogenase"/>
    <property type="match status" value="1"/>
</dbReference>
<name>A0A0P7C6M4_9BACT</name>
<dbReference type="NCBIfam" id="TIGR04183">
    <property type="entry name" value="Por_Secre_tail"/>
    <property type="match status" value="1"/>
</dbReference>
<evidence type="ECO:0000256" key="1">
    <source>
        <dbReference type="SAM" id="SignalP"/>
    </source>
</evidence>
<dbReference type="STRING" id="1605367.AFM12_12250"/>
<accession>A0A0P7C6M4</accession>
<keyword evidence="4" id="KW-1185">Reference proteome</keyword>
<reference evidence="3 4" key="1">
    <citation type="submission" date="2015-07" db="EMBL/GenBank/DDBJ databases">
        <title>The draft genome sequence of Leadbetterella sp. JN14-9.</title>
        <authorList>
            <person name="Liu Y."/>
            <person name="Du J."/>
            <person name="Shao Z."/>
        </authorList>
    </citation>
    <scope>NUCLEOTIDE SEQUENCE [LARGE SCALE GENOMIC DNA]</scope>
    <source>
        <strain evidence="3 4">JN14-9</strain>
    </source>
</reference>
<dbReference type="RefSeq" id="WP_055148609.1">
    <property type="nucleotide sequence ID" value="NZ_JXSZ01000009.1"/>
</dbReference>